<proteinExistence type="predicted"/>
<gene>
    <name evidence="2" type="ORF">GCM10009836_57080</name>
</gene>
<dbReference type="Proteomes" id="UP001500449">
    <property type="component" value="Unassembled WGS sequence"/>
</dbReference>
<comment type="caution">
    <text evidence="2">The sequence shown here is derived from an EMBL/GenBank/DDBJ whole genome shotgun (WGS) entry which is preliminary data.</text>
</comment>
<accession>A0ABN2NH69</accession>
<reference evidence="2 3" key="1">
    <citation type="journal article" date="2019" name="Int. J. Syst. Evol. Microbiol.">
        <title>The Global Catalogue of Microorganisms (GCM) 10K type strain sequencing project: providing services to taxonomists for standard genome sequencing and annotation.</title>
        <authorList>
            <consortium name="The Broad Institute Genomics Platform"/>
            <consortium name="The Broad Institute Genome Sequencing Center for Infectious Disease"/>
            <person name="Wu L."/>
            <person name="Ma J."/>
        </authorList>
    </citation>
    <scope>NUCLEOTIDE SEQUENCE [LARGE SCALE GENOMIC DNA]</scope>
    <source>
        <strain evidence="2 3">JCM 16009</strain>
    </source>
</reference>
<name>A0ABN2NH69_9PSEU</name>
<keyword evidence="1" id="KW-1133">Transmembrane helix</keyword>
<sequence length="198" mass="20466">MRLYAERPARLTGQVLADVLAIAWAVVWILLGVAAHDLLLRLQGPGFTLVRAGESIRDAFDGAARGAGDVPLIGDRLAGAFGPGSDAGRTLVEAGQQQISVVGTVATGAGILIVVLGLLPVLAVWLPLRIRFARAATAARGASGEVLALRALAHRPVRQLNRVGTDPAAAWRTGDPEVVGALADLELKALGLRGISGR</sequence>
<dbReference type="EMBL" id="BAAAQK010000024">
    <property type="protein sequence ID" value="GAA1869092.1"/>
    <property type="molecule type" value="Genomic_DNA"/>
</dbReference>
<evidence type="ECO:0000256" key="1">
    <source>
        <dbReference type="SAM" id="Phobius"/>
    </source>
</evidence>
<protein>
    <submittedName>
        <fullName evidence="2">Uncharacterized protein</fullName>
    </submittedName>
</protein>
<feature type="transmembrane region" description="Helical" evidence="1">
    <location>
        <begin position="12"/>
        <end position="35"/>
    </location>
</feature>
<keyword evidence="1" id="KW-0472">Membrane</keyword>
<keyword evidence="3" id="KW-1185">Reference proteome</keyword>
<feature type="transmembrane region" description="Helical" evidence="1">
    <location>
        <begin position="99"/>
        <end position="126"/>
    </location>
</feature>
<evidence type="ECO:0000313" key="3">
    <source>
        <dbReference type="Proteomes" id="UP001500449"/>
    </source>
</evidence>
<keyword evidence="1" id="KW-0812">Transmembrane</keyword>
<organism evidence="2 3">
    <name type="scientific">Pseudonocardia ailaonensis</name>
    <dbReference type="NCBI Taxonomy" id="367279"/>
    <lineage>
        <taxon>Bacteria</taxon>
        <taxon>Bacillati</taxon>
        <taxon>Actinomycetota</taxon>
        <taxon>Actinomycetes</taxon>
        <taxon>Pseudonocardiales</taxon>
        <taxon>Pseudonocardiaceae</taxon>
        <taxon>Pseudonocardia</taxon>
    </lineage>
</organism>
<dbReference type="RefSeq" id="WP_344423838.1">
    <property type="nucleotide sequence ID" value="NZ_BAAAQK010000024.1"/>
</dbReference>
<evidence type="ECO:0000313" key="2">
    <source>
        <dbReference type="EMBL" id="GAA1869092.1"/>
    </source>
</evidence>